<evidence type="ECO:0000256" key="1">
    <source>
        <dbReference type="SAM" id="Phobius"/>
    </source>
</evidence>
<reference evidence="3" key="1">
    <citation type="journal article" date="2019" name="Int. J. Syst. Evol. Microbiol.">
        <title>The Global Catalogue of Microorganisms (GCM) 10K type strain sequencing project: providing services to taxonomists for standard genome sequencing and annotation.</title>
        <authorList>
            <consortium name="The Broad Institute Genomics Platform"/>
            <consortium name="The Broad Institute Genome Sequencing Center for Infectious Disease"/>
            <person name="Wu L."/>
            <person name="Ma J."/>
        </authorList>
    </citation>
    <scope>NUCLEOTIDE SEQUENCE [LARGE SCALE GENOMIC DNA]</scope>
    <source>
        <strain evidence="3">JCM 18019</strain>
    </source>
</reference>
<name>A0ABP9LSL9_9FLAO</name>
<evidence type="ECO:0000313" key="3">
    <source>
        <dbReference type="Proteomes" id="UP001500353"/>
    </source>
</evidence>
<feature type="transmembrane region" description="Helical" evidence="1">
    <location>
        <begin position="83"/>
        <end position="105"/>
    </location>
</feature>
<feature type="transmembrane region" description="Helical" evidence="1">
    <location>
        <begin position="58"/>
        <end position="76"/>
    </location>
</feature>
<accession>A0ABP9LSL9</accession>
<keyword evidence="1" id="KW-1133">Transmembrane helix</keyword>
<comment type="caution">
    <text evidence="2">The sequence shown here is derived from an EMBL/GenBank/DDBJ whole genome shotgun (WGS) entry which is preliminary data.</text>
</comment>
<keyword evidence="1" id="KW-0472">Membrane</keyword>
<feature type="transmembrane region" description="Helical" evidence="1">
    <location>
        <begin position="19"/>
        <end position="38"/>
    </location>
</feature>
<evidence type="ECO:0000313" key="2">
    <source>
        <dbReference type="EMBL" id="GAA5084632.1"/>
    </source>
</evidence>
<proteinExistence type="predicted"/>
<keyword evidence="1" id="KW-0812">Transmembrane</keyword>
<sequence>MDLITLVIKKLRMKNKLQYIPLSFFLVNVFIYLIFRFIFKYDMNRKLYYDFHTNITPILVLLNILVSIIFFIILYIKREYEKMYYALYPILIYIILFVITLIISFK</sequence>
<dbReference type="EMBL" id="BAABHX010000001">
    <property type="protein sequence ID" value="GAA5084632.1"/>
    <property type="molecule type" value="Genomic_DNA"/>
</dbReference>
<gene>
    <name evidence="2" type="ORF">GCM10023210_04630</name>
</gene>
<organism evidence="2 3">
    <name type="scientific">Chryseobacterium ginsengisoli</name>
    <dbReference type="NCBI Taxonomy" id="363853"/>
    <lineage>
        <taxon>Bacteria</taxon>
        <taxon>Pseudomonadati</taxon>
        <taxon>Bacteroidota</taxon>
        <taxon>Flavobacteriia</taxon>
        <taxon>Flavobacteriales</taxon>
        <taxon>Weeksellaceae</taxon>
        <taxon>Chryseobacterium group</taxon>
        <taxon>Chryseobacterium</taxon>
    </lineage>
</organism>
<dbReference type="Proteomes" id="UP001500353">
    <property type="component" value="Unassembled WGS sequence"/>
</dbReference>
<protein>
    <submittedName>
        <fullName evidence="2">Uncharacterized protein</fullName>
    </submittedName>
</protein>
<keyword evidence="3" id="KW-1185">Reference proteome</keyword>